<sequence length="40" mass="4620">MKHTPSQKACSAFRGVKNFNSSTLISSRFMLPRVDKRFFV</sequence>
<dbReference type="Proteomes" id="UP000033546">
    <property type="component" value="Unassembled WGS sequence"/>
</dbReference>
<organism evidence="1 2">
    <name type="scientific">Ehrlichia cf. muris str. EmCRT</name>
    <dbReference type="NCBI Taxonomy" id="1359167"/>
    <lineage>
        <taxon>Bacteria</taxon>
        <taxon>Pseudomonadati</taxon>
        <taxon>Pseudomonadota</taxon>
        <taxon>Alphaproteobacteria</taxon>
        <taxon>Rickettsiales</taxon>
        <taxon>Anaplasmataceae</taxon>
        <taxon>Ehrlichia</taxon>
    </lineage>
</organism>
<name>A0A0F3NFF1_9RICK</name>
<proteinExistence type="predicted"/>
<gene>
    <name evidence="1" type="ORF">EMUCRT_0559</name>
</gene>
<reference evidence="1 2" key="1">
    <citation type="submission" date="2015-02" db="EMBL/GenBank/DDBJ databases">
        <title>Genome Sequencing of Rickettsiales.</title>
        <authorList>
            <person name="Daugherty S.C."/>
            <person name="Su Q."/>
            <person name="Abolude K."/>
            <person name="Beier-Sexton M."/>
            <person name="Carlyon J.A."/>
            <person name="Carter R."/>
            <person name="Day N.P."/>
            <person name="Dumler S.J."/>
            <person name="Dyachenko V."/>
            <person name="Godinez A."/>
            <person name="Kurtti T.J."/>
            <person name="Lichay M."/>
            <person name="Mullins K.E."/>
            <person name="Ott S."/>
            <person name="Pappas-Brown V."/>
            <person name="Paris D.H."/>
            <person name="Patel P."/>
            <person name="Richards A.L."/>
            <person name="Sadzewicz L."/>
            <person name="Sears K."/>
            <person name="Seidman D."/>
            <person name="Sengamalay N."/>
            <person name="Stenos J."/>
            <person name="Tallon L.J."/>
            <person name="Vincent G."/>
            <person name="Fraser C.M."/>
            <person name="Munderloh U."/>
            <person name="Dunning-Hotopp J.C."/>
        </authorList>
    </citation>
    <scope>NUCLEOTIDE SEQUENCE [LARGE SCALE GENOMIC DNA]</scope>
    <source>
        <strain evidence="1 2">EmCRT</strain>
    </source>
</reference>
<evidence type="ECO:0000313" key="2">
    <source>
        <dbReference type="Proteomes" id="UP000033546"/>
    </source>
</evidence>
<dbReference type="AlphaFoldDB" id="A0A0F3NFF1"/>
<evidence type="ECO:0000313" key="1">
    <source>
        <dbReference type="EMBL" id="KJV65614.1"/>
    </source>
</evidence>
<comment type="caution">
    <text evidence="1">The sequence shown here is derived from an EMBL/GenBank/DDBJ whole genome shotgun (WGS) entry which is preliminary data.</text>
</comment>
<protein>
    <submittedName>
        <fullName evidence="1">Uncharacterized protein</fullName>
    </submittedName>
</protein>
<dbReference type="EMBL" id="LANU01000002">
    <property type="protein sequence ID" value="KJV65614.1"/>
    <property type="molecule type" value="Genomic_DNA"/>
</dbReference>
<accession>A0A0F3NFF1</accession>